<gene>
    <name evidence="1" type="ORF">MRB53_033127</name>
</gene>
<proteinExistence type="predicted"/>
<reference evidence="1 2" key="1">
    <citation type="journal article" date="2022" name="Hortic Res">
        <title>A haplotype resolved chromosomal level avocado genome allows analysis of novel avocado genes.</title>
        <authorList>
            <person name="Nath O."/>
            <person name="Fletcher S.J."/>
            <person name="Hayward A."/>
            <person name="Shaw L.M."/>
            <person name="Masouleh A.K."/>
            <person name="Furtado A."/>
            <person name="Henry R.J."/>
            <person name="Mitter N."/>
        </authorList>
    </citation>
    <scope>NUCLEOTIDE SEQUENCE [LARGE SCALE GENOMIC DNA]</scope>
    <source>
        <strain evidence="2">cv. Hass</strain>
    </source>
</reference>
<dbReference type="EMBL" id="CM056819">
    <property type="protein sequence ID" value="KAJ8624597.1"/>
    <property type="molecule type" value="Genomic_DNA"/>
</dbReference>
<comment type="caution">
    <text evidence="1">The sequence shown here is derived from an EMBL/GenBank/DDBJ whole genome shotgun (WGS) entry which is preliminary data.</text>
</comment>
<sequence>MGRAATSPKRGLPKKSGADLQRRFPCEVPNDWEIQKRGNTSPRSDHHFEEGFSLQRSPSRLPLSSKIQQSSFVQKPCMASLPRTMSSAKFPDIGSPLSLPISPLPRPALPSLPSFVEGSTSFYGSGRRWERKMCNHEDGAGRVEISKGQNEKLQLVERRRDGETEEMT</sequence>
<name>A0ACC2KTS5_PERAE</name>
<evidence type="ECO:0000313" key="2">
    <source>
        <dbReference type="Proteomes" id="UP001234297"/>
    </source>
</evidence>
<dbReference type="Proteomes" id="UP001234297">
    <property type="component" value="Chromosome 11"/>
</dbReference>
<keyword evidence="2" id="KW-1185">Reference proteome</keyword>
<accession>A0ACC2KTS5</accession>
<protein>
    <submittedName>
        <fullName evidence="1">Uncharacterized protein</fullName>
    </submittedName>
</protein>
<evidence type="ECO:0000313" key="1">
    <source>
        <dbReference type="EMBL" id="KAJ8624597.1"/>
    </source>
</evidence>
<organism evidence="1 2">
    <name type="scientific">Persea americana</name>
    <name type="common">Avocado</name>
    <dbReference type="NCBI Taxonomy" id="3435"/>
    <lineage>
        <taxon>Eukaryota</taxon>
        <taxon>Viridiplantae</taxon>
        <taxon>Streptophyta</taxon>
        <taxon>Embryophyta</taxon>
        <taxon>Tracheophyta</taxon>
        <taxon>Spermatophyta</taxon>
        <taxon>Magnoliopsida</taxon>
        <taxon>Magnoliidae</taxon>
        <taxon>Laurales</taxon>
        <taxon>Lauraceae</taxon>
        <taxon>Persea</taxon>
    </lineage>
</organism>